<evidence type="ECO:0000313" key="2">
    <source>
        <dbReference type="Proteomes" id="UP000561417"/>
    </source>
</evidence>
<name>A0A840NUJ8_9HYPH</name>
<protein>
    <submittedName>
        <fullName evidence="1">Uncharacterized protein</fullName>
    </submittedName>
</protein>
<keyword evidence="2" id="KW-1185">Reference proteome</keyword>
<proteinExistence type="predicted"/>
<dbReference type="Proteomes" id="UP000561417">
    <property type="component" value="Unassembled WGS sequence"/>
</dbReference>
<comment type="caution">
    <text evidence="1">The sequence shown here is derived from an EMBL/GenBank/DDBJ whole genome shotgun (WGS) entry which is preliminary data.</text>
</comment>
<dbReference type="AlphaFoldDB" id="A0A840NUJ8"/>
<accession>A0A840NUJ8</accession>
<reference evidence="1 2" key="1">
    <citation type="submission" date="2020-08" db="EMBL/GenBank/DDBJ databases">
        <title>Genomic Encyclopedia of Type Strains, Phase IV (KMG-IV): sequencing the most valuable type-strain genomes for metagenomic binning, comparative biology and taxonomic classification.</title>
        <authorList>
            <person name="Goeker M."/>
        </authorList>
    </citation>
    <scope>NUCLEOTIDE SEQUENCE [LARGE SCALE GENOMIC DNA]</scope>
    <source>
        <strain evidence="1 2">DSM 28538</strain>
    </source>
</reference>
<dbReference type="EMBL" id="JACHIM010000001">
    <property type="protein sequence ID" value="MBB5072949.1"/>
    <property type="molecule type" value="Genomic_DNA"/>
</dbReference>
<evidence type="ECO:0000313" key="1">
    <source>
        <dbReference type="EMBL" id="MBB5072949.1"/>
    </source>
</evidence>
<gene>
    <name evidence="1" type="ORF">HNQ69_000053</name>
</gene>
<sequence length="31" mass="3327">MISLYNDLDVKSVYKGTEVGALPLSGGEIQE</sequence>
<organism evidence="1 2">
    <name type="scientific">Bartonella callosciuri</name>
    <dbReference type="NCBI Taxonomy" id="686223"/>
    <lineage>
        <taxon>Bacteria</taxon>
        <taxon>Pseudomonadati</taxon>
        <taxon>Pseudomonadota</taxon>
        <taxon>Alphaproteobacteria</taxon>
        <taxon>Hyphomicrobiales</taxon>
        <taxon>Bartonellaceae</taxon>
        <taxon>Bartonella</taxon>
    </lineage>
</organism>